<feature type="transmembrane region" description="Helical" evidence="1">
    <location>
        <begin position="101"/>
        <end position="119"/>
    </location>
</feature>
<keyword evidence="3" id="KW-0645">Protease</keyword>
<evidence type="ECO:0000313" key="4">
    <source>
        <dbReference type="Proteomes" id="UP000199497"/>
    </source>
</evidence>
<feature type="transmembrane region" description="Helical" evidence="1">
    <location>
        <begin position="125"/>
        <end position="145"/>
    </location>
</feature>
<keyword evidence="3" id="KW-0378">Hydrolase</keyword>
<dbReference type="GO" id="GO:0006508">
    <property type="term" value="P:proteolysis"/>
    <property type="evidence" value="ECO:0007669"/>
    <property type="project" value="UniProtKB-KW"/>
</dbReference>
<name>A0A1H0RDB0_9ACTN</name>
<evidence type="ECO:0000256" key="1">
    <source>
        <dbReference type="SAM" id="Phobius"/>
    </source>
</evidence>
<gene>
    <name evidence="3" type="ORF">SAMN04487905_10314</name>
</gene>
<dbReference type="OrthoDB" id="3609935at2"/>
<dbReference type="Pfam" id="PF02517">
    <property type="entry name" value="Rce1-like"/>
    <property type="match status" value="1"/>
</dbReference>
<reference evidence="4" key="1">
    <citation type="submission" date="2016-10" db="EMBL/GenBank/DDBJ databases">
        <authorList>
            <person name="Varghese N."/>
            <person name="Submissions S."/>
        </authorList>
    </citation>
    <scope>NUCLEOTIDE SEQUENCE [LARGE SCALE GENOMIC DNA]</scope>
    <source>
        <strain evidence="4">DSM 46732</strain>
    </source>
</reference>
<feature type="transmembrane region" description="Helical" evidence="1">
    <location>
        <begin position="231"/>
        <end position="251"/>
    </location>
</feature>
<evidence type="ECO:0000313" key="3">
    <source>
        <dbReference type="EMBL" id="SDP27421.1"/>
    </source>
</evidence>
<sequence length="311" mass="33963">MIPSLESSDEYTPGGSRSEKYAARLLAWCGLALLIASPVWLLLTGHTSFRVSADTGRPPVSLWSAMLPALVGLVLTRLVPPRMAVIEPLAGARRARVRGEMWVLVAMAVAFPVLLALLPPEVSRGAGYAVLKVVLFLVVPLAAFRSLRGTGPRPRAVSARVPRARWWFPLPAVVAWFYLSQVSVLAPPPVAAESLPDPVTLAVVSVVTLLTAGVLEEFFYRGFLQTRLERLVGRWPAILVASLLFAAMHLPTHLGSTAVITELATVLVFQGLFGVFCGYLWSRYRNIWMPVVVHILVNLAYVDLLLGWLGR</sequence>
<keyword evidence="1" id="KW-0812">Transmembrane</keyword>
<feature type="transmembrane region" description="Helical" evidence="1">
    <location>
        <begin position="288"/>
        <end position="309"/>
    </location>
</feature>
<feature type="transmembrane region" description="Helical" evidence="1">
    <location>
        <begin position="21"/>
        <end position="42"/>
    </location>
</feature>
<evidence type="ECO:0000259" key="2">
    <source>
        <dbReference type="Pfam" id="PF02517"/>
    </source>
</evidence>
<dbReference type="GO" id="GO:0004175">
    <property type="term" value="F:endopeptidase activity"/>
    <property type="evidence" value="ECO:0007669"/>
    <property type="project" value="UniProtKB-ARBA"/>
</dbReference>
<accession>A0A1H0RDB0</accession>
<dbReference type="EMBL" id="FNJR01000003">
    <property type="protein sequence ID" value="SDP27421.1"/>
    <property type="molecule type" value="Genomic_DNA"/>
</dbReference>
<dbReference type="STRING" id="405564.SAMN04487905_10314"/>
<feature type="transmembrane region" description="Helical" evidence="1">
    <location>
        <begin position="62"/>
        <end position="80"/>
    </location>
</feature>
<dbReference type="AlphaFoldDB" id="A0A1H0RDB0"/>
<dbReference type="InterPro" id="IPR052710">
    <property type="entry name" value="CAAX_protease"/>
</dbReference>
<feature type="transmembrane region" description="Helical" evidence="1">
    <location>
        <begin position="198"/>
        <end position="219"/>
    </location>
</feature>
<feature type="transmembrane region" description="Helical" evidence="1">
    <location>
        <begin position="263"/>
        <end position="281"/>
    </location>
</feature>
<protein>
    <submittedName>
        <fullName evidence="3">Membrane protease YdiL, CAAX protease family</fullName>
    </submittedName>
</protein>
<proteinExistence type="predicted"/>
<dbReference type="InterPro" id="IPR003675">
    <property type="entry name" value="Rce1/LyrA-like_dom"/>
</dbReference>
<dbReference type="PANTHER" id="PTHR36435:SF1">
    <property type="entry name" value="CAAX AMINO TERMINAL PROTEASE FAMILY PROTEIN"/>
    <property type="match status" value="1"/>
</dbReference>
<feature type="domain" description="CAAX prenyl protease 2/Lysostaphin resistance protein A-like" evidence="2">
    <location>
        <begin position="200"/>
        <end position="299"/>
    </location>
</feature>
<dbReference type="PANTHER" id="PTHR36435">
    <property type="entry name" value="SLR1288 PROTEIN"/>
    <property type="match status" value="1"/>
</dbReference>
<feature type="transmembrane region" description="Helical" evidence="1">
    <location>
        <begin position="166"/>
        <end position="186"/>
    </location>
</feature>
<keyword evidence="1" id="KW-1133">Transmembrane helix</keyword>
<keyword evidence="4" id="KW-1185">Reference proteome</keyword>
<dbReference type="GO" id="GO:0080120">
    <property type="term" value="P:CAAX-box protein maturation"/>
    <property type="evidence" value="ECO:0007669"/>
    <property type="project" value="UniProtKB-ARBA"/>
</dbReference>
<dbReference type="Proteomes" id="UP000199497">
    <property type="component" value="Unassembled WGS sequence"/>
</dbReference>
<organism evidence="3 4">
    <name type="scientific">Actinopolyspora xinjiangensis</name>
    <dbReference type="NCBI Taxonomy" id="405564"/>
    <lineage>
        <taxon>Bacteria</taxon>
        <taxon>Bacillati</taxon>
        <taxon>Actinomycetota</taxon>
        <taxon>Actinomycetes</taxon>
        <taxon>Actinopolysporales</taxon>
        <taxon>Actinopolysporaceae</taxon>
        <taxon>Actinopolyspora</taxon>
    </lineage>
</organism>
<keyword evidence="1" id="KW-0472">Membrane</keyword>